<dbReference type="EMBL" id="JAAIRM010000008">
    <property type="protein sequence ID" value="NSI19001.1"/>
    <property type="molecule type" value="Genomic_DNA"/>
</dbReference>
<evidence type="ECO:0000313" key="1">
    <source>
        <dbReference type="EMBL" id="NSI19001.1"/>
    </source>
</evidence>
<comment type="caution">
    <text evidence="1">The sequence shown here is derived from an EMBL/GenBank/DDBJ whole genome shotgun (WGS) entry which is preliminary data.</text>
</comment>
<protein>
    <submittedName>
        <fullName evidence="1">Uncharacterized protein</fullName>
    </submittedName>
</protein>
<reference evidence="1" key="1">
    <citation type="journal article" date="2020" name="Cell Host Microbe">
        <title>Functional and Genomic Variation between Human-Derived Isolates of Lachnospiraceae Reveals Inter- and Intra-Species Diversity.</title>
        <authorList>
            <person name="Sorbara M.T."/>
            <person name="Littmann E.R."/>
            <person name="Fontana E."/>
            <person name="Moody T.U."/>
            <person name="Kohout C.E."/>
            <person name="Gjonbalaj M."/>
            <person name="Eaton V."/>
            <person name="Seok R."/>
            <person name="Leiner I.M."/>
            <person name="Pamer E.G."/>
        </authorList>
    </citation>
    <scope>NUCLEOTIDE SEQUENCE</scope>
    <source>
        <strain evidence="1">MSK.22.53</strain>
    </source>
</reference>
<name>A0AAJ3F6Z3_MEDGN</name>
<dbReference type="Proteomes" id="UP001296643">
    <property type="component" value="Unassembled WGS sequence"/>
</dbReference>
<evidence type="ECO:0000313" key="2">
    <source>
        <dbReference type="Proteomes" id="UP001296643"/>
    </source>
</evidence>
<accession>A0AAJ3F6Z3</accession>
<dbReference type="AlphaFoldDB" id="A0AAJ3F6Z3"/>
<gene>
    <name evidence="1" type="ORF">G4958_06510</name>
</gene>
<reference evidence="1" key="2">
    <citation type="submission" date="2020-02" db="EMBL/GenBank/DDBJ databases">
        <authorList>
            <person name="Littmann E."/>
            <person name="Sorbara M."/>
        </authorList>
    </citation>
    <scope>NUCLEOTIDE SEQUENCE</scope>
    <source>
        <strain evidence="1">MSK.22.53</strain>
    </source>
</reference>
<proteinExistence type="predicted"/>
<dbReference type="RefSeq" id="WP_118315821.1">
    <property type="nucleotide sequence ID" value="NZ_JAAIRM010000008.1"/>
</dbReference>
<sequence length="189" mass="21404">MVNVNELKIGEFYKFIIEEVVDEEKKIVDVMEIVGYYTGQVIIEDKQILIVNIPKTIVDSVAYLDTSKVAKAYQYSISGDNVMEYKINDNRLEKLGFGCNVDVKEIQGYIVDYWEKLDDASRSFLLDEVLYVQNTNGLKTLVSHMMDSQKVIDKLAEEKREAEKKNVAEAIGALFGMALVGSALSKIEK</sequence>
<organism evidence="1 2">
    <name type="scientific">Mediterraneibacter gnavus</name>
    <name type="common">Ruminococcus gnavus</name>
    <dbReference type="NCBI Taxonomy" id="33038"/>
    <lineage>
        <taxon>Bacteria</taxon>
        <taxon>Bacillati</taxon>
        <taxon>Bacillota</taxon>
        <taxon>Clostridia</taxon>
        <taxon>Lachnospirales</taxon>
        <taxon>Lachnospiraceae</taxon>
        <taxon>Mediterraneibacter</taxon>
    </lineage>
</organism>